<proteinExistence type="predicted"/>
<dbReference type="EMBL" id="JAEILT010000030">
    <property type="protein sequence ID" value="MBJ2138215.1"/>
    <property type="molecule type" value="Genomic_DNA"/>
</dbReference>
<evidence type="ECO:0000256" key="1">
    <source>
        <dbReference type="SAM" id="Phobius"/>
    </source>
</evidence>
<keyword evidence="1" id="KW-0472">Membrane</keyword>
<evidence type="ECO:0000313" key="3">
    <source>
        <dbReference type="Proteomes" id="UP000649232"/>
    </source>
</evidence>
<sequence length="63" mass="7295">MKNKLVDFVKEWIADNLILLVLMVAMFAGMQYLYYQESQALGKAAQQVEVLKLKISLTMEQQK</sequence>
<gene>
    <name evidence="2" type="ORF">JEU11_17265</name>
</gene>
<dbReference type="Proteomes" id="UP000649232">
    <property type="component" value="Unassembled WGS sequence"/>
</dbReference>
<keyword evidence="1" id="KW-0812">Transmembrane</keyword>
<name>A0ABS0WIA2_9ALTE</name>
<dbReference type="RefSeq" id="WP_006991597.1">
    <property type="nucleotide sequence ID" value="NZ_JAEILT010000030.1"/>
</dbReference>
<organism evidence="2 3">
    <name type="scientific">Paraglaciecola chathamensis</name>
    <dbReference type="NCBI Taxonomy" id="368405"/>
    <lineage>
        <taxon>Bacteria</taxon>
        <taxon>Pseudomonadati</taxon>
        <taxon>Pseudomonadota</taxon>
        <taxon>Gammaproteobacteria</taxon>
        <taxon>Alteromonadales</taxon>
        <taxon>Alteromonadaceae</taxon>
        <taxon>Paraglaciecola</taxon>
    </lineage>
</organism>
<evidence type="ECO:0000313" key="2">
    <source>
        <dbReference type="EMBL" id="MBJ2138215.1"/>
    </source>
</evidence>
<accession>A0ABS0WIA2</accession>
<protein>
    <submittedName>
        <fullName evidence="2">Uncharacterized protein</fullName>
    </submittedName>
</protein>
<feature type="transmembrane region" description="Helical" evidence="1">
    <location>
        <begin position="12"/>
        <end position="34"/>
    </location>
</feature>
<comment type="caution">
    <text evidence="2">The sequence shown here is derived from an EMBL/GenBank/DDBJ whole genome shotgun (WGS) entry which is preliminary data.</text>
</comment>
<keyword evidence="1" id="KW-1133">Transmembrane helix</keyword>
<reference evidence="2 3" key="1">
    <citation type="submission" date="2020-12" db="EMBL/GenBank/DDBJ databases">
        <title>Draft genome sequences of nine environmental bacterial isolates colonizing plastic.</title>
        <authorList>
            <person name="Borre I."/>
            <person name="Sonnenschein E.C."/>
        </authorList>
    </citation>
    <scope>NUCLEOTIDE SEQUENCE [LARGE SCALE GENOMIC DNA]</scope>
    <source>
        <strain evidence="2 3">IB30</strain>
    </source>
</reference>